<name>A0A069PG00_9BURK</name>
<evidence type="ECO:0000256" key="1">
    <source>
        <dbReference type="SAM" id="Phobius"/>
    </source>
</evidence>
<gene>
    <name evidence="2" type="ORF">BG61_31565</name>
</gene>
<dbReference type="STRING" id="60547.GCA_000751215_05095"/>
<reference evidence="2 3" key="1">
    <citation type="submission" date="2014-03" db="EMBL/GenBank/DDBJ databases">
        <title>Draft Genome Sequences of Four Burkholderia Strains.</title>
        <authorList>
            <person name="Liu X.Y."/>
            <person name="Li C.X."/>
            <person name="Xu J.H."/>
        </authorList>
    </citation>
    <scope>NUCLEOTIDE SEQUENCE [LARGE SCALE GENOMIC DNA]</scope>
    <source>
        <strain evidence="2 3">DSM 50014</strain>
    </source>
</reference>
<organism evidence="2 3">
    <name type="scientific">Caballeronia glathei</name>
    <dbReference type="NCBI Taxonomy" id="60547"/>
    <lineage>
        <taxon>Bacteria</taxon>
        <taxon>Pseudomonadati</taxon>
        <taxon>Pseudomonadota</taxon>
        <taxon>Betaproteobacteria</taxon>
        <taxon>Burkholderiales</taxon>
        <taxon>Burkholderiaceae</taxon>
        <taxon>Caballeronia</taxon>
    </lineage>
</organism>
<dbReference type="AlphaFoldDB" id="A0A069PG00"/>
<proteinExistence type="predicted"/>
<keyword evidence="3" id="KW-1185">Reference proteome</keyword>
<evidence type="ECO:0000313" key="2">
    <source>
        <dbReference type="EMBL" id="KDR39525.1"/>
    </source>
</evidence>
<keyword evidence="1" id="KW-0472">Membrane</keyword>
<dbReference type="Proteomes" id="UP000027466">
    <property type="component" value="Unassembled WGS sequence"/>
</dbReference>
<evidence type="ECO:0000313" key="3">
    <source>
        <dbReference type="Proteomes" id="UP000027466"/>
    </source>
</evidence>
<feature type="transmembrane region" description="Helical" evidence="1">
    <location>
        <begin position="67"/>
        <end position="87"/>
    </location>
</feature>
<keyword evidence="1" id="KW-0812">Transmembrane</keyword>
<comment type="caution">
    <text evidence="2">The sequence shown here is derived from an EMBL/GenBank/DDBJ whole genome shotgun (WGS) entry which is preliminary data.</text>
</comment>
<dbReference type="RefSeq" id="WP_035937026.1">
    <property type="nucleotide sequence ID" value="NZ_CADFFX010000030.1"/>
</dbReference>
<dbReference type="EMBL" id="JFHC01000057">
    <property type="protein sequence ID" value="KDR39525.1"/>
    <property type="molecule type" value="Genomic_DNA"/>
</dbReference>
<accession>A0A069PG00</accession>
<keyword evidence="1" id="KW-1133">Transmembrane helix</keyword>
<protein>
    <submittedName>
        <fullName evidence="2">Uncharacterized protein</fullName>
    </submittedName>
</protein>
<sequence length="164" mass="17805">MAALPFSALRQNEQHAALVPKSAGQLSVERERIVARIGMLLHATIALALLGVAAIAWLPFSPVPDEFVFGAQEVLAVAVFASCLFVLHARTELSLRLYNFEPVEQTTQGELRALLHRVPEGASYQNALAADNRTFVTGEIDAIRQRAEAFVPKTLPADDGNTET</sequence>
<feature type="transmembrane region" description="Helical" evidence="1">
    <location>
        <begin position="40"/>
        <end position="61"/>
    </location>
</feature>